<evidence type="ECO:0000256" key="5">
    <source>
        <dbReference type="ARBA" id="ARBA00023306"/>
    </source>
</evidence>
<comment type="caution">
    <text evidence="8">The sequence shown here is derived from an EMBL/GenBank/DDBJ whole genome shotgun (WGS) entry which is preliminary data.</text>
</comment>
<accession>A0A9N9EFT7</accession>
<evidence type="ECO:0000256" key="6">
    <source>
        <dbReference type="SAM" id="MobiDB-lite"/>
    </source>
</evidence>
<dbReference type="PANTHER" id="PTHR13260:SF0">
    <property type="entry name" value="ANAPHASE-PROMOTING COMPLEX SUBUNIT 4"/>
    <property type="match status" value="1"/>
</dbReference>
<dbReference type="GO" id="GO:0005680">
    <property type="term" value="C:anaphase-promoting complex"/>
    <property type="evidence" value="ECO:0007669"/>
    <property type="project" value="InterPro"/>
</dbReference>
<keyword evidence="3" id="KW-0498">Mitosis</keyword>
<sequence length="743" mass="84858">KVLAIGYSSGVVRLFNVDTSEMIHELSQRSVPSPSSPLSQSANNNNDSVAGINFLTWLDDKDENNGQEALPLSRHQDPNYLSTYPGEKYMPHLSTIPGSKISKILGYPSEVDDDEDTEDEISKSIDLLIAGDTDGNLHLSVYGIYNLESISLTEFTKSRNAKILSASVSSDLSLLALLILSEDESDSPSTITEKKRKRYIELTFGTGLLHTHKPEIRILSQRYTIIRFLINYIVEGVKQMELQYNHMKDSAKAYTEPFQEVLQTHDVNTTLRAEFVRLLATGRPSVAMSEYIENWENKGLKSLEQIREFVHDYVRPCCERLLLQITALVGYSKWPQKFEQLGLKEQFVHSCVILLGYLIGRLEDLLSTIDNEYQNFMEFQEWLQTGIDIKKVSAYLRNSLDKGVLDEFFVESSNSVQQSENDFPSEASISPIPNSRTTKTPDLFDSSGSSGFSTYPYDFTRIKSENEKNNHLNVVRWYIDTLSEKCATLYASTANNVARSVVANKPVVIVEFENDEVADFKEWSAQENPLSAKFLIDGRIVVKKSNIFHYVAFFLPQSYFNTEYHTLRFSFISLYKHQANQDSHAQNICEVSCLQLKTESGSDDDNMALLDLQFLKDERLLMLTNTINEDLLNTDSAKAGEIYSLSELNYIELDYNKLENVHNIVEHTLNKFDINECPKVQFQKSRIIKQFRPSRIATNREIFVLSDDARKMLIFDIKDDEEGEVEYDDGEGEMVEEDEEDME</sequence>
<dbReference type="GO" id="GO:0034399">
    <property type="term" value="C:nuclear periphery"/>
    <property type="evidence" value="ECO:0007669"/>
    <property type="project" value="TreeGrafter"/>
</dbReference>
<feature type="compositionally biased region" description="Polar residues" evidence="6">
    <location>
        <begin position="416"/>
        <end position="440"/>
    </location>
</feature>
<dbReference type="InterPro" id="IPR024790">
    <property type="entry name" value="APC4_long_dom"/>
</dbReference>
<keyword evidence="4" id="KW-0833">Ubl conjugation pathway</keyword>
<evidence type="ECO:0000313" key="8">
    <source>
        <dbReference type="EMBL" id="CAG8673165.1"/>
    </source>
</evidence>
<feature type="region of interest" description="Disordered" evidence="6">
    <location>
        <begin position="721"/>
        <end position="743"/>
    </location>
</feature>
<dbReference type="GO" id="GO:0031145">
    <property type="term" value="P:anaphase-promoting complex-dependent catabolic process"/>
    <property type="evidence" value="ECO:0007669"/>
    <property type="project" value="InterPro"/>
</dbReference>
<evidence type="ECO:0000256" key="3">
    <source>
        <dbReference type="ARBA" id="ARBA00022776"/>
    </source>
</evidence>
<dbReference type="GO" id="GO:0051301">
    <property type="term" value="P:cell division"/>
    <property type="evidence" value="ECO:0007669"/>
    <property type="project" value="UniProtKB-KW"/>
</dbReference>
<dbReference type="PANTHER" id="PTHR13260">
    <property type="entry name" value="ANAPHASE PROMOTING COMPLEX SUBUNIT 4 APC4"/>
    <property type="match status" value="1"/>
</dbReference>
<dbReference type="GO" id="GO:0070979">
    <property type="term" value="P:protein K11-linked ubiquitination"/>
    <property type="evidence" value="ECO:0007669"/>
    <property type="project" value="TreeGrafter"/>
</dbReference>
<gene>
    <name evidence="8" type="ORF">ALEPTO_LOCUS10658</name>
</gene>
<evidence type="ECO:0000313" key="9">
    <source>
        <dbReference type="Proteomes" id="UP000789508"/>
    </source>
</evidence>
<reference evidence="8" key="1">
    <citation type="submission" date="2021-06" db="EMBL/GenBank/DDBJ databases">
        <authorList>
            <person name="Kallberg Y."/>
            <person name="Tangrot J."/>
            <person name="Rosling A."/>
        </authorList>
    </citation>
    <scope>NUCLEOTIDE SEQUENCE</scope>
    <source>
        <strain evidence="8">FL130A</strain>
    </source>
</reference>
<name>A0A9N9EFT7_9GLOM</name>
<evidence type="ECO:0000256" key="2">
    <source>
        <dbReference type="ARBA" id="ARBA00022618"/>
    </source>
</evidence>
<evidence type="ECO:0000256" key="1">
    <source>
        <dbReference type="ARBA" id="ARBA00016067"/>
    </source>
</evidence>
<feature type="region of interest" description="Disordered" evidence="6">
    <location>
        <begin position="26"/>
        <end position="45"/>
    </location>
</feature>
<organism evidence="8 9">
    <name type="scientific">Ambispora leptoticha</name>
    <dbReference type="NCBI Taxonomy" id="144679"/>
    <lineage>
        <taxon>Eukaryota</taxon>
        <taxon>Fungi</taxon>
        <taxon>Fungi incertae sedis</taxon>
        <taxon>Mucoromycota</taxon>
        <taxon>Glomeromycotina</taxon>
        <taxon>Glomeromycetes</taxon>
        <taxon>Archaeosporales</taxon>
        <taxon>Ambisporaceae</taxon>
        <taxon>Ambispora</taxon>
    </lineage>
</organism>
<feature type="domain" description="Anaphase-promoting complex subunit 4 long" evidence="7">
    <location>
        <begin position="204"/>
        <end position="388"/>
    </location>
</feature>
<proteinExistence type="predicted"/>
<keyword evidence="2" id="KW-0132">Cell division</keyword>
<dbReference type="OrthoDB" id="2110451at2759"/>
<dbReference type="Pfam" id="PF12896">
    <property type="entry name" value="ANAPC4"/>
    <property type="match status" value="1"/>
</dbReference>
<keyword evidence="5" id="KW-0131">Cell cycle</keyword>
<protein>
    <recommendedName>
        <fullName evidence="1">Anaphase-promoting complex subunit 4</fullName>
    </recommendedName>
</protein>
<evidence type="ECO:0000259" key="7">
    <source>
        <dbReference type="Pfam" id="PF12896"/>
    </source>
</evidence>
<dbReference type="Proteomes" id="UP000789508">
    <property type="component" value="Unassembled WGS sequence"/>
</dbReference>
<keyword evidence="9" id="KW-1185">Reference proteome</keyword>
<dbReference type="InterPro" id="IPR024789">
    <property type="entry name" value="APC4"/>
</dbReference>
<feature type="non-terminal residue" evidence="8">
    <location>
        <position position="1"/>
    </location>
</feature>
<feature type="region of interest" description="Disordered" evidence="6">
    <location>
        <begin position="416"/>
        <end position="447"/>
    </location>
</feature>
<feature type="compositionally biased region" description="Low complexity" evidence="6">
    <location>
        <begin position="28"/>
        <end position="41"/>
    </location>
</feature>
<evidence type="ECO:0000256" key="4">
    <source>
        <dbReference type="ARBA" id="ARBA00022786"/>
    </source>
</evidence>
<dbReference type="EMBL" id="CAJVPS010012756">
    <property type="protein sequence ID" value="CAG8673165.1"/>
    <property type="molecule type" value="Genomic_DNA"/>
</dbReference>
<dbReference type="AlphaFoldDB" id="A0A9N9EFT7"/>